<evidence type="ECO:0000313" key="3">
    <source>
        <dbReference type="Proteomes" id="UP001163798"/>
    </source>
</evidence>
<organism evidence="2 3">
    <name type="scientific">Lentinula aff. detonsa</name>
    <dbReference type="NCBI Taxonomy" id="2804958"/>
    <lineage>
        <taxon>Eukaryota</taxon>
        <taxon>Fungi</taxon>
        <taxon>Dikarya</taxon>
        <taxon>Basidiomycota</taxon>
        <taxon>Agaricomycotina</taxon>
        <taxon>Agaricomycetes</taxon>
        <taxon>Agaricomycetidae</taxon>
        <taxon>Agaricales</taxon>
        <taxon>Marasmiineae</taxon>
        <taxon>Omphalotaceae</taxon>
        <taxon>Lentinula</taxon>
    </lineage>
</organism>
<proteinExistence type="predicted"/>
<reference evidence="2" key="1">
    <citation type="submission" date="2022-08" db="EMBL/GenBank/DDBJ databases">
        <authorList>
            <consortium name="DOE Joint Genome Institute"/>
            <person name="Min B."/>
            <person name="Riley R."/>
            <person name="Sierra-Patev S."/>
            <person name="Naranjo-Ortiz M."/>
            <person name="Looney B."/>
            <person name="Konkel Z."/>
            <person name="Slot J.C."/>
            <person name="Sakamoto Y."/>
            <person name="Steenwyk J.L."/>
            <person name="Rokas A."/>
            <person name="Carro J."/>
            <person name="Camarero S."/>
            <person name="Ferreira P."/>
            <person name="Molpeceres G."/>
            <person name="Ruiz-Duenas F.J."/>
            <person name="Serrano A."/>
            <person name="Henrissat B."/>
            <person name="Drula E."/>
            <person name="Hughes K.W."/>
            <person name="Mata J.L."/>
            <person name="Ishikawa N.K."/>
            <person name="Vargas-Isla R."/>
            <person name="Ushijima S."/>
            <person name="Smith C.A."/>
            <person name="Ahrendt S."/>
            <person name="Andreopoulos W."/>
            <person name="He G."/>
            <person name="Labutti K."/>
            <person name="Lipzen A."/>
            <person name="Ng V."/>
            <person name="Sandor L."/>
            <person name="Barry K."/>
            <person name="Martinez A.T."/>
            <person name="Xiao Y."/>
            <person name="Gibbons J.G."/>
            <person name="Terashima K."/>
            <person name="Hibbett D.S."/>
            <person name="Grigoriev I.V."/>
        </authorList>
    </citation>
    <scope>NUCLEOTIDE SEQUENCE</scope>
    <source>
        <strain evidence="2">TFB10291</strain>
    </source>
</reference>
<feature type="region of interest" description="Disordered" evidence="1">
    <location>
        <begin position="254"/>
        <end position="287"/>
    </location>
</feature>
<sequence>MCPAASHHYYVPPDLNIVQPSTCIGFPLRRSNRPNSRGFHDWSEYNMQNIYSSPFVHPSTLNLGKTDAFVDITGLVSSFPRNLCLRWAFQDPNSGETRVLYGRDTELRWTEVLAGVRSGIVPARYVSRSVPDGIPCGPMTREWFLDMVSQFTVSIDGTLLREGLKVCQIWEDFEWMATMMLPKEKEVDLALYTAKRLVLDVRRKFNVWHLDSFNRAYALIACFNSLSPLSDVCMPTLIPPPPYSTHGSHNLDSIPSSVSSCPLPPFHSSTSSVPPPEDFNMDSEDGI</sequence>
<gene>
    <name evidence="2" type="ORF">GGU10DRAFT_381654</name>
</gene>
<keyword evidence="3" id="KW-1185">Reference proteome</keyword>
<comment type="caution">
    <text evidence="2">The sequence shown here is derived from an EMBL/GenBank/DDBJ whole genome shotgun (WGS) entry which is preliminary data.</text>
</comment>
<protein>
    <submittedName>
        <fullName evidence="2">Uncharacterized protein</fullName>
    </submittedName>
</protein>
<name>A0AA38NIJ7_9AGAR</name>
<evidence type="ECO:0000256" key="1">
    <source>
        <dbReference type="SAM" id="MobiDB-lite"/>
    </source>
</evidence>
<evidence type="ECO:0000313" key="2">
    <source>
        <dbReference type="EMBL" id="KAJ3779853.1"/>
    </source>
</evidence>
<dbReference type="EMBL" id="MU794140">
    <property type="protein sequence ID" value="KAJ3779853.1"/>
    <property type="molecule type" value="Genomic_DNA"/>
</dbReference>
<dbReference type="AlphaFoldDB" id="A0AA38NIJ7"/>
<dbReference type="Proteomes" id="UP001163798">
    <property type="component" value="Unassembled WGS sequence"/>
</dbReference>
<accession>A0AA38NIJ7</accession>